<name>A0A182Q6C6_9DIPT</name>
<dbReference type="InterPro" id="IPR036056">
    <property type="entry name" value="Fibrinogen-like_C"/>
</dbReference>
<dbReference type="InterPro" id="IPR020837">
    <property type="entry name" value="Fibrinogen_CS"/>
</dbReference>
<dbReference type="AlphaFoldDB" id="A0A182Q6C6"/>
<dbReference type="CDD" id="cd00087">
    <property type="entry name" value="FReD"/>
    <property type="match status" value="1"/>
</dbReference>
<dbReference type="PROSITE" id="PS51406">
    <property type="entry name" value="FIBRINOGEN_C_2"/>
    <property type="match status" value="1"/>
</dbReference>
<dbReference type="GO" id="GO:0005615">
    <property type="term" value="C:extracellular space"/>
    <property type="evidence" value="ECO:0007669"/>
    <property type="project" value="TreeGrafter"/>
</dbReference>
<feature type="signal peptide" evidence="2">
    <location>
        <begin position="1"/>
        <end position="20"/>
    </location>
</feature>
<dbReference type="Pfam" id="PF00147">
    <property type="entry name" value="Fibrinogen_C"/>
    <property type="match status" value="1"/>
</dbReference>
<organism evidence="4 5">
    <name type="scientific">Anopheles farauti</name>
    <dbReference type="NCBI Taxonomy" id="69004"/>
    <lineage>
        <taxon>Eukaryota</taxon>
        <taxon>Metazoa</taxon>
        <taxon>Ecdysozoa</taxon>
        <taxon>Arthropoda</taxon>
        <taxon>Hexapoda</taxon>
        <taxon>Insecta</taxon>
        <taxon>Pterygota</taxon>
        <taxon>Neoptera</taxon>
        <taxon>Endopterygota</taxon>
        <taxon>Diptera</taxon>
        <taxon>Nematocera</taxon>
        <taxon>Culicoidea</taxon>
        <taxon>Culicidae</taxon>
        <taxon>Anophelinae</taxon>
        <taxon>Anopheles</taxon>
    </lineage>
</organism>
<accession>A0A182Q6C6</accession>
<dbReference type="InterPro" id="IPR014716">
    <property type="entry name" value="Fibrinogen_a/b/g_C_1"/>
</dbReference>
<dbReference type="STRING" id="69004.A0A182Q6C6"/>
<keyword evidence="5" id="KW-1185">Reference proteome</keyword>
<dbReference type="Gene3D" id="3.90.215.10">
    <property type="entry name" value="Gamma Fibrinogen, chain A, domain 1"/>
    <property type="match status" value="1"/>
</dbReference>
<evidence type="ECO:0000256" key="1">
    <source>
        <dbReference type="ARBA" id="ARBA00023157"/>
    </source>
</evidence>
<dbReference type="EMBL" id="AXCN02000971">
    <property type="status" value="NOT_ANNOTATED_CDS"/>
    <property type="molecule type" value="Genomic_DNA"/>
</dbReference>
<dbReference type="SUPFAM" id="SSF56496">
    <property type="entry name" value="Fibrinogen C-terminal domain-like"/>
    <property type="match status" value="1"/>
</dbReference>
<dbReference type="PANTHER" id="PTHR19143:SF327">
    <property type="entry name" value="FI21813P1-RELATED"/>
    <property type="match status" value="1"/>
</dbReference>
<dbReference type="VEuPathDB" id="VectorBase:AFAF003934"/>
<evidence type="ECO:0000256" key="2">
    <source>
        <dbReference type="SAM" id="SignalP"/>
    </source>
</evidence>
<keyword evidence="1" id="KW-1015">Disulfide bond</keyword>
<dbReference type="Proteomes" id="UP000075886">
    <property type="component" value="Unassembled WGS sequence"/>
</dbReference>
<keyword evidence="2" id="KW-0732">Signal</keyword>
<evidence type="ECO:0000313" key="5">
    <source>
        <dbReference type="Proteomes" id="UP000075886"/>
    </source>
</evidence>
<dbReference type="EnsemblMetazoa" id="AFAF003934-RA">
    <property type="protein sequence ID" value="AFAF003934-PA"/>
    <property type="gene ID" value="AFAF003934"/>
</dbReference>
<dbReference type="InterPro" id="IPR050373">
    <property type="entry name" value="Fibrinogen_C-term_domain"/>
</dbReference>
<proteinExistence type="predicted"/>
<dbReference type="SMART" id="SM00186">
    <property type="entry name" value="FBG"/>
    <property type="match status" value="1"/>
</dbReference>
<sequence length="297" mass="32658">MWFASSVLLLLLGTIHGGLAATCDFPQSLCFDSEPALTNLDLLEAAINAIGQIPDTFIKPDDLLALINQIIAKVKEAASLGPGSYKSCADVPAGSPSGLYLLQGEFEKVAYYAYCEMSSYGGGWLVFHRRFNGQVDFLRTWSDYQSGFGDLKSGEFWWGLNNLYRATNLAPHELLVVLEDFDGVIVTANYNAFQIGGEAELYRLNVLGTYTGAAGDSLRRHLGSPFTTTDKDNDKFTLNCAQQSAGAWWYTDCHDSNLNGRYLNGPTSLFGKAMSWSTFKGPSYALKSARMMIRRLP</sequence>
<reference evidence="4" key="2">
    <citation type="submission" date="2020-05" db="UniProtKB">
        <authorList>
            <consortium name="EnsemblMetazoa"/>
        </authorList>
    </citation>
    <scope>IDENTIFICATION</scope>
    <source>
        <strain evidence="4">FAR1</strain>
    </source>
</reference>
<evidence type="ECO:0000259" key="3">
    <source>
        <dbReference type="PROSITE" id="PS51406"/>
    </source>
</evidence>
<feature type="chain" id="PRO_5008132360" description="Fibrinogen C-terminal domain-containing protein" evidence="2">
    <location>
        <begin position="21"/>
        <end position="297"/>
    </location>
</feature>
<dbReference type="PANTHER" id="PTHR19143">
    <property type="entry name" value="FIBRINOGEN/TENASCIN/ANGIOPOEITIN"/>
    <property type="match status" value="1"/>
</dbReference>
<reference evidence="5" key="1">
    <citation type="submission" date="2014-01" db="EMBL/GenBank/DDBJ databases">
        <title>The Genome Sequence of Anopheles farauti FAR1 (V2).</title>
        <authorList>
            <consortium name="The Broad Institute Genomics Platform"/>
            <person name="Neafsey D.E."/>
            <person name="Besansky N."/>
            <person name="Howell P."/>
            <person name="Walton C."/>
            <person name="Young S.K."/>
            <person name="Zeng Q."/>
            <person name="Gargeya S."/>
            <person name="Fitzgerald M."/>
            <person name="Haas B."/>
            <person name="Abouelleil A."/>
            <person name="Allen A.W."/>
            <person name="Alvarado L."/>
            <person name="Arachchi H.M."/>
            <person name="Berlin A.M."/>
            <person name="Chapman S.B."/>
            <person name="Gainer-Dewar J."/>
            <person name="Goldberg J."/>
            <person name="Griggs A."/>
            <person name="Gujja S."/>
            <person name="Hansen M."/>
            <person name="Howarth C."/>
            <person name="Imamovic A."/>
            <person name="Ireland A."/>
            <person name="Larimer J."/>
            <person name="McCowan C."/>
            <person name="Murphy C."/>
            <person name="Pearson M."/>
            <person name="Poon T.W."/>
            <person name="Priest M."/>
            <person name="Roberts A."/>
            <person name="Saif S."/>
            <person name="Shea T."/>
            <person name="Sisk P."/>
            <person name="Sykes S."/>
            <person name="Wortman J."/>
            <person name="Nusbaum C."/>
            <person name="Birren B."/>
        </authorList>
    </citation>
    <scope>NUCLEOTIDE SEQUENCE [LARGE SCALE GENOMIC DNA]</scope>
    <source>
        <strain evidence="5">FAR1</strain>
    </source>
</reference>
<dbReference type="PROSITE" id="PS00514">
    <property type="entry name" value="FIBRINOGEN_C_1"/>
    <property type="match status" value="1"/>
</dbReference>
<dbReference type="InterPro" id="IPR002181">
    <property type="entry name" value="Fibrinogen_a/b/g_C_dom"/>
</dbReference>
<feature type="domain" description="Fibrinogen C-terminal" evidence="3">
    <location>
        <begin position="79"/>
        <end position="297"/>
    </location>
</feature>
<protein>
    <recommendedName>
        <fullName evidence="3">Fibrinogen C-terminal domain-containing protein</fullName>
    </recommendedName>
</protein>
<evidence type="ECO:0000313" key="4">
    <source>
        <dbReference type="EnsemblMetazoa" id="AFAF003934-PA"/>
    </source>
</evidence>